<evidence type="ECO:0000256" key="1">
    <source>
        <dbReference type="ARBA" id="ARBA00007831"/>
    </source>
</evidence>
<comment type="similarity">
    <text evidence="1">Belongs to the annexin family.</text>
</comment>
<dbReference type="PANTHER" id="PTHR10502">
    <property type="entry name" value="ANNEXIN"/>
    <property type="match status" value="1"/>
</dbReference>
<dbReference type="InterPro" id="IPR018502">
    <property type="entry name" value="Annexin_repeat"/>
</dbReference>
<dbReference type="SMART" id="SM00335">
    <property type="entry name" value="ANX"/>
    <property type="match status" value="2"/>
</dbReference>
<dbReference type="EMBL" id="CALNXK010000008">
    <property type="protein sequence ID" value="CAH3040318.1"/>
    <property type="molecule type" value="Genomic_DNA"/>
</dbReference>
<accession>A0ABN8N634</accession>
<name>A0ABN8N634_9CNID</name>
<dbReference type="PROSITE" id="PS51897">
    <property type="entry name" value="ANNEXIN_2"/>
    <property type="match status" value="1"/>
</dbReference>
<proteinExistence type="inferred from homology"/>
<dbReference type="Pfam" id="PF00191">
    <property type="entry name" value="Annexin"/>
    <property type="match status" value="2"/>
</dbReference>
<keyword evidence="5" id="KW-1185">Reference proteome</keyword>
<keyword evidence="2" id="KW-0677">Repeat</keyword>
<dbReference type="PRINTS" id="PR00196">
    <property type="entry name" value="ANNEXIN"/>
</dbReference>
<keyword evidence="3" id="KW-0041">Annexin</keyword>
<reference evidence="4 5" key="1">
    <citation type="submission" date="2022-05" db="EMBL/GenBank/DDBJ databases">
        <authorList>
            <consortium name="Genoscope - CEA"/>
            <person name="William W."/>
        </authorList>
    </citation>
    <scope>NUCLEOTIDE SEQUENCE [LARGE SCALE GENOMIC DNA]</scope>
</reference>
<evidence type="ECO:0000313" key="5">
    <source>
        <dbReference type="Proteomes" id="UP001159405"/>
    </source>
</evidence>
<dbReference type="Gene3D" id="1.10.220.10">
    <property type="entry name" value="Annexin"/>
    <property type="match status" value="2"/>
</dbReference>
<evidence type="ECO:0008006" key="6">
    <source>
        <dbReference type="Google" id="ProtNLM"/>
    </source>
</evidence>
<dbReference type="SUPFAM" id="SSF47874">
    <property type="entry name" value="Annexin"/>
    <property type="match status" value="1"/>
</dbReference>
<sequence length="327" mass="37698">MGCASSSKPKSVLNGGLSPTITKNLNMDKEAGRLHDAVKGLGTDETCIVRILSKFTNKGRKRLLKAYKDRFNEDFTNVIESELSGVTEQVVSALLCSPVTYDVQSLNKAFQDQDYDTVETIMLSSRSEILVDIEEEYLTEYNKKVQDELLKMPDKDVQDILGSLLNTDRPFINKRADKIAAKERAKQLHKDHDLLSLLYEPLSRNQLRETLDAFQELYRVSLDQFIEDNYRTLSQRAQSILKDCVLHIENPPLYFAKKIKNANETQLLRLLVSRSEIDLYYINKEYLRWYSTQLHEAIKKQCGRNYANLLTVILELRGQYSESAKKR</sequence>
<evidence type="ECO:0000256" key="2">
    <source>
        <dbReference type="ARBA" id="ARBA00022737"/>
    </source>
</evidence>
<dbReference type="PANTHER" id="PTHR10502:SF175">
    <property type="entry name" value="ANNEXIN A13"/>
    <property type="match status" value="1"/>
</dbReference>
<gene>
    <name evidence="4" type="ORF">PLOB_00045433</name>
</gene>
<evidence type="ECO:0000313" key="4">
    <source>
        <dbReference type="EMBL" id="CAH3040318.1"/>
    </source>
</evidence>
<dbReference type="InterPro" id="IPR037104">
    <property type="entry name" value="Annexin_sf"/>
</dbReference>
<dbReference type="InterPro" id="IPR001464">
    <property type="entry name" value="Annexin"/>
</dbReference>
<dbReference type="Proteomes" id="UP001159405">
    <property type="component" value="Unassembled WGS sequence"/>
</dbReference>
<comment type="caution">
    <text evidence="4">The sequence shown here is derived from an EMBL/GenBank/DDBJ whole genome shotgun (WGS) entry which is preliminary data.</text>
</comment>
<organism evidence="4 5">
    <name type="scientific">Porites lobata</name>
    <dbReference type="NCBI Taxonomy" id="104759"/>
    <lineage>
        <taxon>Eukaryota</taxon>
        <taxon>Metazoa</taxon>
        <taxon>Cnidaria</taxon>
        <taxon>Anthozoa</taxon>
        <taxon>Hexacorallia</taxon>
        <taxon>Scleractinia</taxon>
        <taxon>Fungiina</taxon>
        <taxon>Poritidae</taxon>
        <taxon>Porites</taxon>
    </lineage>
</organism>
<evidence type="ECO:0000256" key="3">
    <source>
        <dbReference type="ARBA" id="ARBA00023216"/>
    </source>
</evidence>
<protein>
    <recommendedName>
        <fullName evidence="6">Annexin</fullName>
    </recommendedName>
</protein>